<dbReference type="InterPro" id="IPR046027">
    <property type="entry name" value="DUF5985"/>
</dbReference>
<dbReference type="RefSeq" id="WP_119767201.1">
    <property type="nucleotide sequence ID" value="NZ_QYUO01000001.1"/>
</dbReference>
<sequence>MNDMLIGAIVTASLIAALFFLRFWRSTGDRFFLFFSLAFASDAVNRLLLGAATVDSDDMPAYYIIRLLGYGLILFAIYDKNRPRS</sequence>
<reference evidence="3" key="1">
    <citation type="submission" date="2018-09" db="EMBL/GenBank/DDBJ databases">
        <authorList>
            <person name="Zhu H."/>
        </authorList>
    </citation>
    <scope>NUCLEOTIDE SEQUENCE [LARGE SCALE GENOMIC DNA]</scope>
    <source>
        <strain evidence="3">K1R23-30</strain>
    </source>
</reference>
<feature type="transmembrane region" description="Helical" evidence="1">
    <location>
        <begin position="6"/>
        <end position="24"/>
    </location>
</feature>
<keyword evidence="1" id="KW-1133">Transmembrane helix</keyword>
<evidence type="ECO:0000256" key="1">
    <source>
        <dbReference type="SAM" id="Phobius"/>
    </source>
</evidence>
<dbReference type="OrthoDB" id="9806559at2"/>
<evidence type="ECO:0000313" key="2">
    <source>
        <dbReference type="EMBL" id="RJF97251.1"/>
    </source>
</evidence>
<evidence type="ECO:0000313" key="3">
    <source>
        <dbReference type="Proteomes" id="UP000265955"/>
    </source>
</evidence>
<dbReference type="AlphaFoldDB" id="A0A3A3FSS8"/>
<dbReference type="Proteomes" id="UP000265955">
    <property type="component" value="Unassembled WGS sequence"/>
</dbReference>
<keyword evidence="3" id="KW-1185">Reference proteome</keyword>
<proteinExistence type="predicted"/>
<feature type="transmembrane region" description="Helical" evidence="1">
    <location>
        <begin position="31"/>
        <end position="49"/>
    </location>
</feature>
<dbReference type="EMBL" id="QYUO01000001">
    <property type="protein sequence ID" value="RJF97251.1"/>
    <property type="molecule type" value="Genomic_DNA"/>
</dbReference>
<organism evidence="2 3">
    <name type="scientific">Noviherbaspirillum saxi</name>
    <dbReference type="NCBI Taxonomy" id="2320863"/>
    <lineage>
        <taxon>Bacteria</taxon>
        <taxon>Pseudomonadati</taxon>
        <taxon>Pseudomonadota</taxon>
        <taxon>Betaproteobacteria</taxon>
        <taxon>Burkholderiales</taxon>
        <taxon>Oxalobacteraceae</taxon>
        <taxon>Noviherbaspirillum</taxon>
    </lineage>
</organism>
<keyword evidence="1" id="KW-0812">Transmembrane</keyword>
<comment type="caution">
    <text evidence="2">The sequence shown here is derived from an EMBL/GenBank/DDBJ whole genome shotgun (WGS) entry which is preliminary data.</text>
</comment>
<gene>
    <name evidence="2" type="ORF">D3871_00900</name>
</gene>
<accession>A0A3A3FSS8</accession>
<feature type="transmembrane region" description="Helical" evidence="1">
    <location>
        <begin position="61"/>
        <end position="78"/>
    </location>
</feature>
<protein>
    <submittedName>
        <fullName evidence="2">Uncharacterized protein</fullName>
    </submittedName>
</protein>
<name>A0A3A3FSS8_9BURK</name>
<keyword evidence="1" id="KW-0472">Membrane</keyword>
<dbReference type="Pfam" id="PF19447">
    <property type="entry name" value="DUF5985"/>
    <property type="match status" value="1"/>
</dbReference>